<proteinExistence type="predicted"/>
<dbReference type="EMBL" id="GL377584">
    <property type="protein sequence ID" value="EFJ26430.1"/>
    <property type="molecule type" value="Genomic_DNA"/>
</dbReference>
<dbReference type="Proteomes" id="UP000001514">
    <property type="component" value="Unassembled WGS sequence"/>
</dbReference>
<dbReference type="HOGENOM" id="CLU_1350905_0_0_1"/>
<dbReference type="Gramene" id="EFJ26430">
    <property type="protein sequence ID" value="EFJ26430"/>
    <property type="gene ID" value="SELMODRAFT_413009"/>
</dbReference>
<accession>D8RN20</accession>
<protein>
    <submittedName>
        <fullName evidence="1">Uncharacterized protein</fullName>
    </submittedName>
</protein>
<dbReference type="AlphaFoldDB" id="D8RN20"/>
<keyword evidence="2" id="KW-1185">Reference proteome</keyword>
<organism evidence="2">
    <name type="scientific">Selaginella moellendorffii</name>
    <name type="common">Spikemoss</name>
    <dbReference type="NCBI Taxonomy" id="88036"/>
    <lineage>
        <taxon>Eukaryota</taxon>
        <taxon>Viridiplantae</taxon>
        <taxon>Streptophyta</taxon>
        <taxon>Embryophyta</taxon>
        <taxon>Tracheophyta</taxon>
        <taxon>Lycopodiopsida</taxon>
        <taxon>Selaginellales</taxon>
        <taxon>Selaginellaceae</taxon>
        <taxon>Selaginella</taxon>
    </lineage>
</organism>
<dbReference type="KEGG" id="smo:SELMODRAFT_413009"/>
<sequence>MWILLPLSKSLAPVQDFMLSLTLTINFSLYFKEVGARGLQSPLYVAVAPVEPVQKTHKDEHQHRDSQNHKRHCYFSRVKKCDQEKRRASRTAPGSIRSLASVPGVPSPPQLGGSGSRCLPLDVLQSFVPGGVTKCKDVTVHLHVQDPTPPTVMVLKDLLGVHQVKEIVAHCSEVVANWELLSLKPRYKCFQSAVRLWSHFFCT</sequence>
<evidence type="ECO:0000313" key="2">
    <source>
        <dbReference type="Proteomes" id="UP000001514"/>
    </source>
</evidence>
<dbReference type="InParanoid" id="D8RN20"/>
<name>D8RN20_SELML</name>
<reference evidence="1 2" key="1">
    <citation type="journal article" date="2011" name="Science">
        <title>The Selaginella genome identifies genetic changes associated with the evolution of vascular plants.</title>
        <authorList>
            <person name="Banks J.A."/>
            <person name="Nishiyama T."/>
            <person name="Hasebe M."/>
            <person name="Bowman J.L."/>
            <person name="Gribskov M."/>
            <person name="dePamphilis C."/>
            <person name="Albert V.A."/>
            <person name="Aono N."/>
            <person name="Aoyama T."/>
            <person name="Ambrose B.A."/>
            <person name="Ashton N.W."/>
            <person name="Axtell M.J."/>
            <person name="Barker E."/>
            <person name="Barker M.S."/>
            <person name="Bennetzen J.L."/>
            <person name="Bonawitz N.D."/>
            <person name="Chapple C."/>
            <person name="Cheng C."/>
            <person name="Correa L.G."/>
            <person name="Dacre M."/>
            <person name="DeBarry J."/>
            <person name="Dreyer I."/>
            <person name="Elias M."/>
            <person name="Engstrom E.M."/>
            <person name="Estelle M."/>
            <person name="Feng L."/>
            <person name="Finet C."/>
            <person name="Floyd S.K."/>
            <person name="Frommer W.B."/>
            <person name="Fujita T."/>
            <person name="Gramzow L."/>
            <person name="Gutensohn M."/>
            <person name="Harholt J."/>
            <person name="Hattori M."/>
            <person name="Heyl A."/>
            <person name="Hirai T."/>
            <person name="Hiwatashi Y."/>
            <person name="Ishikawa M."/>
            <person name="Iwata M."/>
            <person name="Karol K.G."/>
            <person name="Koehler B."/>
            <person name="Kolukisaoglu U."/>
            <person name="Kubo M."/>
            <person name="Kurata T."/>
            <person name="Lalonde S."/>
            <person name="Li K."/>
            <person name="Li Y."/>
            <person name="Litt A."/>
            <person name="Lyons E."/>
            <person name="Manning G."/>
            <person name="Maruyama T."/>
            <person name="Michael T.P."/>
            <person name="Mikami K."/>
            <person name="Miyazaki S."/>
            <person name="Morinaga S."/>
            <person name="Murata T."/>
            <person name="Mueller-Roeber B."/>
            <person name="Nelson D.R."/>
            <person name="Obara M."/>
            <person name="Oguri Y."/>
            <person name="Olmstead R.G."/>
            <person name="Onodera N."/>
            <person name="Petersen B.L."/>
            <person name="Pils B."/>
            <person name="Prigge M."/>
            <person name="Rensing S.A."/>
            <person name="Riano-Pachon D.M."/>
            <person name="Roberts A.W."/>
            <person name="Sato Y."/>
            <person name="Scheller H.V."/>
            <person name="Schulz B."/>
            <person name="Schulz C."/>
            <person name="Shakirov E.V."/>
            <person name="Shibagaki N."/>
            <person name="Shinohara N."/>
            <person name="Shippen D.E."/>
            <person name="Soerensen I."/>
            <person name="Sotooka R."/>
            <person name="Sugimoto N."/>
            <person name="Sugita M."/>
            <person name="Sumikawa N."/>
            <person name="Tanurdzic M."/>
            <person name="Theissen G."/>
            <person name="Ulvskov P."/>
            <person name="Wakazuki S."/>
            <person name="Weng J.K."/>
            <person name="Willats W.W."/>
            <person name="Wipf D."/>
            <person name="Wolf P.G."/>
            <person name="Yang L."/>
            <person name="Zimmer A.D."/>
            <person name="Zhu Q."/>
            <person name="Mitros T."/>
            <person name="Hellsten U."/>
            <person name="Loque D."/>
            <person name="Otillar R."/>
            <person name="Salamov A."/>
            <person name="Schmutz J."/>
            <person name="Shapiro H."/>
            <person name="Lindquist E."/>
            <person name="Lucas S."/>
            <person name="Rokhsar D."/>
            <person name="Grigoriev I.V."/>
        </authorList>
    </citation>
    <scope>NUCLEOTIDE SEQUENCE [LARGE SCALE GENOMIC DNA]</scope>
</reference>
<evidence type="ECO:0000313" key="1">
    <source>
        <dbReference type="EMBL" id="EFJ26430.1"/>
    </source>
</evidence>
<gene>
    <name evidence="1" type="ORF">SELMODRAFT_413009</name>
</gene>